<dbReference type="PANTHER" id="PTHR38048">
    <property type="entry name" value="EXPRESSED PROTEIN"/>
    <property type="match status" value="1"/>
</dbReference>
<dbReference type="Gene3D" id="1.20.120.520">
    <property type="entry name" value="nmb1532 protein domain like"/>
    <property type="match status" value="1"/>
</dbReference>
<accession>A0A4U0W3U3</accession>
<dbReference type="EMBL" id="NAJN01002151">
    <property type="protein sequence ID" value="TKA56782.1"/>
    <property type="molecule type" value="Genomic_DNA"/>
</dbReference>
<protein>
    <recommendedName>
        <fullName evidence="1">Hemerythrin-like domain-containing protein</fullName>
    </recommendedName>
</protein>
<feature type="domain" description="Hemerythrin-like" evidence="1">
    <location>
        <begin position="98"/>
        <end position="227"/>
    </location>
</feature>
<dbReference type="PANTHER" id="PTHR38048:SF1">
    <property type="entry name" value="HEMERYTHRIN-LIKE DOMAIN-CONTAINING PROTEIN"/>
    <property type="match status" value="1"/>
</dbReference>
<proteinExistence type="predicted"/>
<dbReference type="InterPro" id="IPR053206">
    <property type="entry name" value="Dimeric_xanthone_biosynth"/>
</dbReference>
<dbReference type="CDD" id="cd12108">
    <property type="entry name" value="Hr-like"/>
    <property type="match status" value="1"/>
</dbReference>
<evidence type="ECO:0000259" key="1">
    <source>
        <dbReference type="Pfam" id="PF01814"/>
    </source>
</evidence>
<dbReference type="InterPro" id="IPR012312">
    <property type="entry name" value="Hemerythrin-like"/>
</dbReference>
<keyword evidence="3" id="KW-1185">Reference proteome</keyword>
<evidence type="ECO:0000313" key="3">
    <source>
        <dbReference type="Proteomes" id="UP000308768"/>
    </source>
</evidence>
<dbReference type="Pfam" id="PF01814">
    <property type="entry name" value="Hemerythrin"/>
    <property type="match status" value="1"/>
</dbReference>
<dbReference type="OrthoDB" id="10044044at2759"/>
<comment type="caution">
    <text evidence="2">The sequence shown here is derived from an EMBL/GenBank/DDBJ whole genome shotgun (WGS) entry which is preliminary data.</text>
</comment>
<sequence length="246" mass="28361">MRPGILRLITLSAATVSRASTHQHKSAFLSLDPAQCRLIHAPTPFMMAEPEYAKAVAEEHMKAVPTAAEPTKAAAPSQEQQALPKLTPMEFRVYNRMAEHMDMFHENFRRSWNLMHGACNSGKRPSGMSIRQFLAVGSEFAHHLEVHHSIEEQHIFPVLAKKMPAFKKELELLTQHKQIHAGLEKFEAYIEDCKSGEKELRLQEMKTVMETFGTVLWQHLDDEVNQLKAENMRKYWTLEEMRRMPM</sequence>
<evidence type="ECO:0000313" key="2">
    <source>
        <dbReference type="EMBL" id="TKA56782.1"/>
    </source>
</evidence>
<dbReference type="Proteomes" id="UP000308768">
    <property type="component" value="Unassembled WGS sequence"/>
</dbReference>
<organism evidence="2 3">
    <name type="scientific">Cryomyces minteri</name>
    <dbReference type="NCBI Taxonomy" id="331657"/>
    <lineage>
        <taxon>Eukaryota</taxon>
        <taxon>Fungi</taxon>
        <taxon>Dikarya</taxon>
        <taxon>Ascomycota</taxon>
        <taxon>Pezizomycotina</taxon>
        <taxon>Dothideomycetes</taxon>
        <taxon>Dothideomycetes incertae sedis</taxon>
        <taxon>Cryomyces</taxon>
    </lineage>
</organism>
<reference evidence="2 3" key="1">
    <citation type="submission" date="2017-03" db="EMBL/GenBank/DDBJ databases">
        <title>Genomes of endolithic fungi from Antarctica.</title>
        <authorList>
            <person name="Coleine C."/>
            <person name="Masonjones S."/>
            <person name="Stajich J.E."/>
        </authorList>
    </citation>
    <scope>NUCLEOTIDE SEQUENCE [LARGE SCALE GENOMIC DNA]</scope>
    <source>
        <strain evidence="2 3">CCFEE 5187</strain>
    </source>
</reference>
<name>A0A4U0W3U3_9PEZI</name>
<dbReference type="AlphaFoldDB" id="A0A4U0W3U3"/>
<gene>
    <name evidence="2" type="ORF">B0A49_11701</name>
</gene>
<dbReference type="STRING" id="331657.A0A4U0W3U3"/>